<keyword evidence="3" id="KW-1185">Reference proteome</keyword>
<reference evidence="2 3" key="1">
    <citation type="journal article" date="2024" name="J Genomics">
        <title>Draft genome sequencing and assembly of Favolaschia claudopus CIRM-BRFM 2984 isolated from oak limbs.</title>
        <authorList>
            <person name="Navarro D."/>
            <person name="Drula E."/>
            <person name="Chaduli D."/>
            <person name="Cazenave R."/>
            <person name="Ahrendt S."/>
            <person name="Wang J."/>
            <person name="Lipzen A."/>
            <person name="Daum C."/>
            <person name="Barry K."/>
            <person name="Grigoriev I.V."/>
            <person name="Favel A."/>
            <person name="Rosso M.N."/>
            <person name="Martin F."/>
        </authorList>
    </citation>
    <scope>NUCLEOTIDE SEQUENCE [LARGE SCALE GENOMIC DNA]</scope>
    <source>
        <strain evidence="2 3">CIRM-BRFM 2984</strain>
    </source>
</reference>
<feature type="compositionally biased region" description="Low complexity" evidence="1">
    <location>
        <begin position="51"/>
        <end position="61"/>
    </location>
</feature>
<dbReference type="Proteomes" id="UP001362999">
    <property type="component" value="Unassembled WGS sequence"/>
</dbReference>
<dbReference type="EMBL" id="JAWWNJ010000060">
    <property type="protein sequence ID" value="KAK7013302.1"/>
    <property type="molecule type" value="Genomic_DNA"/>
</dbReference>
<comment type="caution">
    <text evidence="2">The sequence shown here is derived from an EMBL/GenBank/DDBJ whole genome shotgun (WGS) entry which is preliminary data.</text>
</comment>
<evidence type="ECO:0000313" key="2">
    <source>
        <dbReference type="EMBL" id="KAK7013302.1"/>
    </source>
</evidence>
<evidence type="ECO:0000256" key="1">
    <source>
        <dbReference type="SAM" id="MobiDB-lite"/>
    </source>
</evidence>
<feature type="region of interest" description="Disordered" evidence="1">
    <location>
        <begin position="43"/>
        <end position="62"/>
    </location>
</feature>
<accession>A0AAW0AJP3</accession>
<organism evidence="2 3">
    <name type="scientific">Favolaschia claudopus</name>
    <dbReference type="NCBI Taxonomy" id="2862362"/>
    <lineage>
        <taxon>Eukaryota</taxon>
        <taxon>Fungi</taxon>
        <taxon>Dikarya</taxon>
        <taxon>Basidiomycota</taxon>
        <taxon>Agaricomycotina</taxon>
        <taxon>Agaricomycetes</taxon>
        <taxon>Agaricomycetidae</taxon>
        <taxon>Agaricales</taxon>
        <taxon>Marasmiineae</taxon>
        <taxon>Mycenaceae</taxon>
        <taxon>Favolaschia</taxon>
    </lineage>
</organism>
<sequence>MGRRRKYYSLDEKASAQRQSNLRYSQSAHGKIALSTYRASTHLRKQRRIAPTKPLPDTLPLVPLPTPRQLELYHSPLPTHSHLFSEALRSPDALDESGLALWNTEPPFEKDLDATDPYSAPYVRFTESLTEALHGVRLREQKQLDAELREELLSQGSETVLQRLQHDVLRMSQAWRRVEKLEREGLYHPFHQSREYTMLQHYLHWLGRSICHLYYLEFAE</sequence>
<protein>
    <submittedName>
        <fullName evidence="2">Uncharacterized protein</fullName>
    </submittedName>
</protein>
<evidence type="ECO:0000313" key="3">
    <source>
        <dbReference type="Proteomes" id="UP001362999"/>
    </source>
</evidence>
<name>A0AAW0AJP3_9AGAR</name>
<gene>
    <name evidence="2" type="ORF">R3P38DRAFT_3322760</name>
</gene>
<dbReference type="AlphaFoldDB" id="A0AAW0AJP3"/>
<proteinExistence type="predicted"/>